<comment type="caution">
    <text evidence="1">The sequence shown here is derived from an EMBL/GenBank/DDBJ whole genome shotgun (WGS) entry which is preliminary data.</text>
</comment>
<dbReference type="Proteomes" id="UP001221898">
    <property type="component" value="Unassembled WGS sequence"/>
</dbReference>
<name>A0AAD7SJQ8_9TELE</name>
<evidence type="ECO:0000313" key="2">
    <source>
        <dbReference type="Proteomes" id="UP001221898"/>
    </source>
</evidence>
<accession>A0AAD7SJQ8</accession>
<dbReference type="AlphaFoldDB" id="A0AAD7SJQ8"/>
<sequence length="71" mass="7905">MPSIWEAWSPEHTELKGRFVVPSTEHSAAADHGRAARLSAAVDPLGALLFIQGWQLRVEREQMELLQVAPD</sequence>
<keyword evidence="2" id="KW-1185">Reference proteome</keyword>
<gene>
    <name evidence="1" type="ORF">AAFF_G00349110</name>
</gene>
<evidence type="ECO:0000313" key="1">
    <source>
        <dbReference type="EMBL" id="KAJ8403585.1"/>
    </source>
</evidence>
<dbReference type="EMBL" id="JAINUG010000057">
    <property type="protein sequence ID" value="KAJ8403585.1"/>
    <property type="molecule type" value="Genomic_DNA"/>
</dbReference>
<proteinExistence type="predicted"/>
<protein>
    <submittedName>
        <fullName evidence="1">Uncharacterized protein</fullName>
    </submittedName>
</protein>
<reference evidence="1" key="1">
    <citation type="journal article" date="2023" name="Science">
        <title>Genome structures resolve the early diversification of teleost fishes.</title>
        <authorList>
            <person name="Parey E."/>
            <person name="Louis A."/>
            <person name="Montfort J."/>
            <person name="Bouchez O."/>
            <person name="Roques C."/>
            <person name="Iampietro C."/>
            <person name="Lluch J."/>
            <person name="Castinel A."/>
            <person name="Donnadieu C."/>
            <person name="Desvignes T."/>
            <person name="Floi Bucao C."/>
            <person name="Jouanno E."/>
            <person name="Wen M."/>
            <person name="Mejri S."/>
            <person name="Dirks R."/>
            <person name="Jansen H."/>
            <person name="Henkel C."/>
            <person name="Chen W.J."/>
            <person name="Zahm M."/>
            <person name="Cabau C."/>
            <person name="Klopp C."/>
            <person name="Thompson A.W."/>
            <person name="Robinson-Rechavi M."/>
            <person name="Braasch I."/>
            <person name="Lecointre G."/>
            <person name="Bobe J."/>
            <person name="Postlethwait J.H."/>
            <person name="Berthelot C."/>
            <person name="Roest Crollius H."/>
            <person name="Guiguen Y."/>
        </authorList>
    </citation>
    <scope>NUCLEOTIDE SEQUENCE</scope>
    <source>
        <strain evidence="1">NC1722</strain>
    </source>
</reference>
<organism evidence="1 2">
    <name type="scientific">Aldrovandia affinis</name>
    <dbReference type="NCBI Taxonomy" id="143900"/>
    <lineage>
        <taxon>Eukaryota</taxon>
        <taxon>Metazoa</taxon>
        <taxon>Chordata</taxon>
        <taxon>Craniata</taxon>
        <taxon>Vertebrata</taxon>
        <taxon>Euteleostomi</taxon>
        <taxon>Actinopterygii</taxon>
        <taxon>Neopterygii</taxon>
        <taxon>Teleostei</taxon>
        <taxon>Notacanthiformes</taxon>
        <taxon>Halosauridae</taxon>
        <taxon>Aldrovandia</taxon>
    </lineage>
</organism>